<gene>
    <name evidence="2" type="ORF">DES38_1166</name>
</gene>
<keyword evidence="1" id="KW-0732">Signal</keyword>
<reference evidence="2 3" key="1">
    <citation type="submission" date="2018-05" db="EMBL/GenBank/DDBJ databases">
        <title>Genomic Encyclopedia of Type Strains, Phase IV (KMG-IV): sequencing the most valuable type-strain genomes for metagenomic binning, comparative biology and taxonomic classification.</title>
        <authorList>
            <person name="Goeker M."/>
        </authorList>
    </citation>
    <scope>NUCLEOTIDE SEQUENCE [LARGE SCALE GENOMIC DNA]</scope>
    <source>
        <strain evidence="2 3">DSM 22440</strain>
    </source>
</reference>
<name>A0A2V3WEQ6_9BACI</name>
<dbReference type="EMBL" id="QJJR01000016">
    <property type="protein sequence ID" value="PXW87319.1"/>
    <property type="molecule type" value="Genomic_DNA"/>
</dbReference>
<sequence>MKKWFIKGSMLLLALLITFGSFKPVVFADAVTDVIVTLGEDLSADQQQAMLAEMDATDLADEQIIYVSNSEEHNYLGDVVPSEQIGTRAISSAKISMRDDNSGIMVTTENITYITGKMYSNALATAGVTGAEIYVTAPFDVSGTGALTGILKAYEQSTGEAINEDLKKAANEEMVVTAELAGDEDISDDEAVDFINQIKEAIEEENPETTEELRALISRLAEEMGITLSDGQLEQLVDLFNKLKGLNIDWDKVNNTLNDTRDWISDFAESEEGQGIVQAVKDFFRAIWDWFLSVFQSEE</sequence>
<organism evidence="2 3">
    <name type="scientific">Streptohalobacillus salinus</name>
    <dbReference type="NCBI Taxonomy" id="621096"/>
    <lineage>
        <taxon>Bacteria</taxon>
        <taxon>Bacillati</taxon>
        <taxon>Bacillota</taxon>
        <taxon>Bacilli</taxon>
        <taxon>Bacillales</taxon>
        <taxon>Bacillaceae</taxon>
        <taxon>Streptohalobacillus</taxon>
    </lineage>
</organism>
<keyword evidence="3" id="KW-1185">Reference proteome</keyword>
<feature type="signal peptide" evidence="1">
    <location>
        <begin position="1"/>
        <end position="28"/>
    </location>
</feature>
<dbReference type="Pfam" id="PF06207">
    <property type="entry name" value="DUF1002"/>
    <property type="match status" value="1"/>
</dbReference>
<dbReference type="InterPro" id="IPR009343">
    <property type="entry name" value="DUF1002"/>
</dbReference>
<protein>
    <submittedName>
        <fullName evidence="2">Uncharacterized protein YpuA (DUF1002 family)</fullName>
    </submittedName>
</protein>
<proteinExistence type="predicted"/>
<accession>A0A2V3WEQ6</accession>
<evidence type="ECO:0000313" key="3">
    <source>
        <dbReference type="Proteomes" id="UP000247922"/>
    </source>
</evidence>
<evidence type="ECO:0000256" key="1">
    <source>
        <dbReference type="SAM" id="SignalP"/>
    </source>
</evidence>
<evidence type="ECO:0000313" key="2">
    <source>
        <dbReference type="EMBL" id="PXW87319.1"/>
    </source>
</evidence>
<comment type="caution">
    <text evidence="2">The sequence shown here is derived from an EMBL/GenBank/DDBJ whole genome shotgun (WGS) entry which is preliminary data.</text>
</comment>
<feature type="chain" id="PRO_5038729109" evidence="1">
    <location>
        <begin position="29"/>
        <end position="299"/>
    </location>
</feature>
<dbReference type="AlphaFoldDB" id="A0A2V3WEQ6"/>
<dbReference type="Proteomes" id="UP000247922">
    <property type="component" value="Unassembled WGS sequence"/>
</dbReference>